<dbReference type="Pfam" id="PF20448">
    <property type="entry name" value="DUF6705"/>
    <property type="match status" value="1"/>
</dbReference>
<reference evidence="2 3" key="1">
    <citation type="submission" date="2021-03" db="EMBL/GenBank/DDBJ databases">
        <title>Winogradskyella sp. nov., isolated from costal sediment.</title>
        <authorList>
            <person name="Gao C."/>
        </authorList>
    </citation>
    <scope>NUCLEOTIDE SEQUENCE [LARGE SCALE GENOMIC DNA]</scope>
    <source>
        <strain evidence="2 3">DF17</strain>
    </source>
</reference>
<dbReference type="RefSeq" id="WP_208155255.1">
    <property type="nucleotide sequence ID" value="NZ_JAGEVF010000014.1"/>
</dbReference>
<dbReference type="EMBL" id="JAGEVF010000014">
    <property type="protein sequence ID" value="MBO3117898.1"/>
    <property type="molecule type" value="Genomic_DNA"/>
</dbReference>
<keyword evidence="3" id="KW-1185">Reference proteome</keyword>
<organism evidence="2 3">
    <name type="scientific">Winogradskyella pelagia</name>
    <dbReference type="NCBI Taxonomy" id="2819984"/>
    <lineage>
        <taxon>Bacteria</taxon>
        <taxon>Pseudomonadati</taxon>
        <taxon>Bacteroidota</taxon>
        <taxon>Flavobacteriia</taxon>
        <taxon>Flavobacteriales</taxon>
        <taxon>Flavobacteriaceae</taxon>
        <taxon>Winogradskyella</taxon>
    </lineage>
</organism>
<feature type="domain" description="DUF6705" evidence="1">
    <location>
        <begin position="1"/>
        <end position="204"/>
    </location>
</feature>
<evidence type="ECO:0000259" key="1">
    <source>
        <dbReference type="Pfam" id="PF20448"/>
    </source>
</evidence>
<comment type="caution">
    <text evidence="2">The sequence shown here is derived from an EMBL/GenBank/DDBJ whole genome shotgun (WGS) entry which is preliminary data.</text>
</comment>
<accession>A0ABS3T571</accession>
<evidence type="ECO:0000313" key="3">
    <source>
        <dbReference type="Proteomes" id="UP000676776"/>
    </source>
</evidence>
<sequence length="205" mass="23174">MKITITLFLTIIAASIINSINCQELTIPLFNWDGDESDNVYYKDMDAQLNDFEGTWLYTNGNTSLKLVLQKITMHFNGRCYQDIIIGEYQYIENGVEKVNTLQDLANPNVSVDDHYIDGNDLHDNCGLHPTSDCIEGELRLFLGIVDPNNPYIGVVSLHKRIINNTPALNAYIGFEYSDGAIEEDEIKPEPSMPYGGEYLLIKQD</sequence>
<protein>
    <recommendedName>
        <fullName evidence="1">DUF6705 domain-containing protein</fullName>
    </recommendedName>
</protein>
<dbReference type="Proteomes" id="UP000676776">
    <property type="component" value="Unassembled WGS sequence"/>
</dbReference>
<gene>
    <name evidence="2" type="ORF">J4050_14170</name>
</gene>
<proteinExistence type="predicted"/>
<dbReference type="InterPro" id="IPR046551">
    <property type="entry name" value="DUF6705"/>
</dbReference>
<evidence type="ECO:0000313" key="2">
    <source>
        <dbReference type="EMBL" id="MBO3117898.1"/>
    </source>
</evidence>
<name>A0ABS3T571_9FLAO</name>